<evidence type="ECO:0000313" key="1">
    <source>
        <dbReference type="EMBL" id="VFU28263.1"/>
    </source>
</evidence>
<name>A0A6N2KY98_SALVM</name>
<gene>
    <name evidence="1" type="ORF">SVIM_LOCUS92966</name>
</gene>
<proteinExistence type="predicted"/>
<organism evidence="1">
    <name type="scientific">Salix viminalis</name>
    <name type="common">Common osier</name>
    <name type="synonym">Basket willow</name>
    <dbReference type="NCBI Taxonomy" id="40686"/>
    <lineage>
        <taxon>Eukaryota</taxon>
        <taxon>Viridiplantae</taxon>
        <taxon>Streptophyta</taxon>
        <taxon>Embryophyta</taxon>
        <taxon>Tracheophyta</taxon>
        <taxon>Spermatophyta</taxon>
        <taxon>Magnoliopsida</taxon>
        <taxon>eudicotyledons</taxon>
        <taxon>Gunneridae</taxon>
        <taxon>Pentapetalae</taxon>
        <taxon>rosids</taxon>
        <taxon>fabids</taxon>
        <taxon>Malpighiales</taxon>
        <taxon>Salicaceae</taxon>
        <taxon>Saliceae</taxon>
        <taxon>Salix</taxon>
    </lineage>
</organism>
<sequence length="63" mass="6739">MRLTPSSLQFFTGLKHLASLLPAATIDISKGNSKTKISQPISDSHSSLAHSCWVEVQSLASTL</sequence>
<accession>A0A6N2KY98</accession>
<reference evidence="1" key="1">
    <citation type="submission" date="2019-03" db="EMBL/GenBank/DDBJ databases">
        <authorList>
            <person name="Mank J."/>
            <person name="Almeida P."/>
        </authorList>
    </citation>
    <scope>NUCLEOTIDE SEQUENCE</scope>
    <source>
        <strain evidence="1">78183</strain>
    </source>
</reference>
<protein>
    <submittedName>
        <fullName evidence="1">Uncharacterized protein</fullName>
    </submittedName>
</protein>
<dbReference type="AlphaFoldDB" id="A0A6N2KY98"/>
<dbReference type="EMBL" id="CAADRP010000446">
    <property type="protein sequence ID" value="VFU28263.1"/>
    <property type="molecule type" value="Genomic_DNA"/>
</dbReference>